<keyword evidence="5 7" id="KW-0408">Iron</keyword>
<dbReference type="InterPro" id="IPR001128">
    <property type="entry name" value="Cyt_P450"/>
</dbReference>
<keyword evidence="6 7" id="KW-0503">Monooxygenase</keyword>
<dbReference type="PANTHER" id="PTHR24286:SF384">
    <property type="entry name" value="P450, PUTATIVE (EUROFUNG)-RELATED"/>
    <property type="match status" value="1"/>
</dbReference>
<evidence type="ECO:0000256" key="6">
    <source>
        <dbReference type="ARBA" id="ARBA00023033"/>
    </source>
</evidence>
<dbReference type="PRINTS" id="PR00465">
    <property type="entry name" value="EP450IV"/>
</dbReference>
<dbReference type="Proteomes" id="UP000664844">
    <property type="component" value="Unassembled WGS sequence"/>
</dbReference>
<evidence type="ECO:0000256" key="2">
    <source>
        <dbReference type="ARBA" id="ARBA00022617"/>
    </source>
</evidence>
<dbReference type="PROSITE" id="PS00086">
    <property type="entry name" value="CYTOCHROME_P450"/>
    <property type="match status" value="1"/>
</dbReference>
<dbReference type="CDD" id="cd11044">
    <property type="entry name" value="CYP120A1_CYP26-like"/>
    <property type="match status" value="1"/>
</dbReference>
<evidence type="ECO:0000256" key="4">
    <source>
        <dbReference type="ARBA" id="ARBA00023002"/>
    </source>
</evidence>
<evidence type="ECO:0000256" key="3">
    <source>
        <dbReference type="ARBA" id="ARBA00022723"/>
    </source>
</evidence>
<dbReference type="EMBL" id="JAFLQW010000027">
    <property type="protein sequence ID" value="MBO0347695.1"/>
    <property type="molecule type" value="Genomic_DNA"/>
</dbReference>
<keyword evidence="2 7" id="KW-0349">Heme</keyword>
<evidence type="ECO:0000313" key="9">
    <source>
        <dbReference type="Proteomes" id="UP000664844"/>
    </source>
</evidence>
<dbReference type="PRINTS" id="PR00385">
    <property type="entry name" value="P450"/>
</dbReference>
<dbReference type="RefSeq" id="WP_207086272.1">
    <property type="nucleotide sequence ID" value="NZ_JAFLQW010000027.1"/>
</dbReference>
<evidence type="ECO:0000313" key="8">
    <source>
        <dbReference type="EMBL" id="MBO0347695.1"/>
    </source>
</evidence>
<gene>
    <name evidence="8" type="ORF">J0895_00935</name>
</gene>
<name>A0ABS3FKR3_9CYAN</name>
<organism evidence="8 9">
    <name type="scientific">Phormidium pseudopriestleyi FRX01</name>
    <dbReference type="NCBI Taxonomy" id="1759528"/>
    <lineage>
        <taxon>Bacteria</taxon>
        <taxon>Bacillati</taxon>
        <taxon>Cyanobacteriota</taxon>
        <taxon>Cyanophyceae</taxon>
        <taxon>Oscillatoriophycideae</taxon>
        <taxon>Oscillatoriales</taxon>
        <taxon>Oscillatoriaceae</taxon>
        <taxon>Phormidium</taxon>
    </lineage>
</organism>
<dbReference type="PANTHER" id="PTHR24286">
    <property type="entry name" value="CYTOCHROME P450 26"/>
    <property type="match status" value="1"/>
</dbReference>
<dbReference type="InterPro" id="IPR036396">
    <property type="entry name" value="Cyt_P450_sf"/>
</dbReference>
<protein>
    <submittedName>
        <fullName evidence="8">Cytochrome P450</fullName>
    </submittedName>
</protein>
<evidence type="ECO:0000256" key="5">
    <source>
        <dbReference type="ARBA" id="ARBA00023004"/>
    </source>
</evidence>
<comment type="caution">
    <text evidence="8">The sequence shown here is derived from an EMBL/GenBank/DDBJ whole genome shotgun (WGS) entry which is preliminary data.</text>
</comment>
<keyword evidence="9" id="KW-1185">Reference proteome</keyword>
<sequence length="446" mass="51017">MTSNETLRSLPLPPGTFGFPLIGETLSFLRDADFNDKRQNKYGLVYKTNILGQRTVMISGSEANRFLFTHDNSYFSATWPYSTRTLLGPQSLATQSGDEHTSRRRLMVQAFLPKAIAGYLPGMEQLTDRYLKQWETPGEMTWYPLLRTYMFDIASSLLIGTETGSETAYLSQIFKTWCEGLFSIPLNLPWTQFGKALRCRTLLLEKIEELLHRRQQETEFRNDALGFLLAAKDEEGNGLTIEELKDQVLLLLFAGHETLTSSLCSFCLLLAQHPQVITKLREEQQKVGFTGTLTMEMLKEMTYLEQVIKEVLRLVPPVGGGFRRVVKSCEFNDYQIPEGWMVLYQINQTHKDISIYPNPQEFDPDRFSLDRTEEKQKAFGFIPFGGGARECVGKAFAMLVLRVFGTHLVHSYDWELLPDQNLELVTVPTPSPRDGLQVKFSRRRTS</sequence>
<keyword evidence="4 7" id="KW-0560">Oxidoreductase</keyword>
<proteinExistence type="inferred from homology"/>
<dbReference type="Pfam" id="PF00067">
    <property type="entry name" value="p450"/>
    <property type="match status" value="1"/>
</dbReference>
<comment type="similarity">
    <text evidence="1 7">Belongs to the cytochrome P450 family.</text>
</comment>
<dbReference type="Gene3D" id="1.10.630.10">
    <property type="entry name" value="Cytochrome P450"/>
    <property type="match status" value="1"/>
</dbReference>
<accession>A0ABS3FKR3</accession>
<evidence type="ECO:0000256" key="7">
    <source>
        <dbReference type="RuleBase" id="RU000461"/>
    </source>
</evidence>
<dbReference type="InterPro" id="IPR017972">
    <property type="entry name" value="Cyt_P450_CS"/>
</dbReference>
<keyword evidence="3 7" id="KW-0479">Metal-binding</keyword>
<evidence type="ECO:0000256" key="1">
    <source>
        <dbReference type="ARBA" id="ARBA00010617"/>
    </source>
</evidence>
<reference evidence="8 9" key="1">
    <citation type="submission" date="2021-03" db="EMBL/GenBank/DDBJ databases">
        <title>Metabolic Capacity of the Antarctic Cyanobacterium Phormidium pseudopriestleyi that Sustains Oxygenic Photosynthesis in the Presence of Hydrogen Sulfide.</title>
        <authorList>
            <person name="Lumian J.E."/>
            <person name="Jungblut A.D."/>
            <person name="Dillon M.L."/>
            <person name="Hawes I."/>
            <person name="Doran P.T."/>
            <person name="Mackey T.J."/>
            <person name="Dick G.J."/>
            <person name="Grettenberger C.L."/>
            <person name="Sumner D.Y."/>
        </authorList>
    </citation>
    <scope>NUCLEOTIDE SEQUENCE [LARGE SCALE GENOMIC DNA]</scope>
    <source>
        <strain evidence="8 9">FRX01</strain>
    </source>
</reference>
<dbReference type="InterPro" id="IPR002403">
    <property type="entry name" value="Cyt_P450_E_grp-IV"/>
</dbReference>
<dbReference type="SUPFAM" id="SSF48264">
    <property type="entry name" value="Cytochrome P450"/>
    <property type="match status" value="1"/>
</dbReference>